<evidence type="ECO:0000259" key="1">
    <source>
        <dbReference type="PROSITE" id="PS50853"/>
    </source>
</evidence>
<name>A0A1V9EUD3_9BACT</name>
<dbReference type="OrthoDB" id="1521695at2"/>
<dbReference type="Gene3D" id="2.60.40.10">
    <property type="entry name" value="Immunoglobulins"/>
    <property type="match status" value="1"/>
</dbReference>
<dbReference type="SUPFAM" id="SSF49265">
    <property type="entry name" value="Fibronectin type III"/>
    <property type="match status" value="1"/>
</dbReference>
<sequence>MRVTLYKKAISRLLLFVCLLTGNMVIGQQYPVQIVPQLQAPYTLNLSDYYNGTQEKLVVLLTNTDLNKPTAQVRLRMSIQGQVAKLVSRDNMYYPPIHLDAGIPLRITLGDLAPYFNADNLIFQGITRAQYVQSGKLPEGFYQFCFEAIETETGTNQVVGRSSCAMAWISLNDPPLLNLPVKAESIVYKDPQNIIFQWTPRNYNSPVSAFNTEYEFTLVELWDNGVAPEAAFGTAQPLYQTTTKSTTLLYGPAEPLLLAGHRYAWRIRAQVPEGAEGGDVWRNNGYSEIYWFTCQNNCAAPLNVQAEIKNGNVTVTWVSNPNQTAFIVDSREKGQTAATWYSATTNTSRMMLTDLKKDKTYEYRVGGTCDNGNTYTYSDIKTLTMGKDSAVDSTCGILTAEPNITNRKTVQTLLTGDVVVAGDFPVKLTQVSGQSSFTGAGYVTVPFLGQNRVKVKFSSISVNTDKQLIGGYFETTYDSTEKQIANLDQVLDGGKDAGIVIRGVDTANYYIDMVIPGVENIKVELNEPSEHNGYSTGGGATLIITGPDGSVKEIKVDQLPTTIKDKDGTIYGIDKDGKVTKVGENGSLGKMTKADLNTLQPNKAVVRFIPHKDQHYAFDAYQPVYANSVLYKEKYEKLAGDYYVNAKLVTEASVDVVKAEITIKDTAIKADSVRFITAKGIRFESKLLSANTWEIHIVGGPGGDAQELYALYPNSDTTYLSLGKLLIASYKPQNLKLVLVPVNDANIDKAAISQQLNAIYNPVAVSFEVTQDAAFNDKSWDLNHDDKLAVSGSGWLSMLTDEMQALNSTYAKARTVQNDAIYLFVMNSSDSSIAGDMPRGKQFGYLFNGADGKVAAHELGHGLFKLKHVFDSDYGFKQGQLSSNVMDYPAGDNFTKYQWDALHDPGTVISIFEKDADAALRMDNVTDFEKLKNVKTGTYTFLSPGGMPVTLPATATAINISETNYFNGIGEKDSLGRISFGTLIGFSLPANDKMIRYIAVGTNGQGANASGTFMGYFYTDDSGRKVYIDSLSAKETERNVIIAFPAMKADTTFSVKARWAQMKEETWKKTRDSGYRASGYMVNAEVYLLDIATDGLFDRYHSPKVPVYDIPGAYSEFEGSVEAAAFLKDNTLTDVMPLPIFMNIANLIKLYPDEYARFVCSRDGDVLKMSGYMTNPFDFSYSDLEKKANPYLNAFTRFIETVKKQNGRLAVATDVKEIKDILATMCAEDYYRLSATERIQIIKVYTNESNWITGCLVDEELKCEEGQLIQVVRTVPDPEQAAALFNYLNSEDNLTVLYRLVHDVDGHNHNAMMEALFELCKMNDERSGFDRGDLPGNRLFYNASFDYDEFSITVNTDQIDFSVQHVPRFTIHERKKQVFKPEINSDKQKKLTTYMYDNGYGIINYIKPLDAVTVVFGEDFVLTDQTVLFHSGDVIRMPALYLWHMLDVDARQTAQLLRNNAKSLAEKSVSYFNLAEEIKVLEYTMTAVDLLFDAYDSKLRPAIDMEKLDAGQKDMVSDFDNVSKAYKLYKDKKEAYEKWKGRYETLKKYWPAIRSLSTKQLPADWDKEAMNTLYEKILKFEEEPVKVVAEDWNAGWKDWEDYDKKEINGEEMASVGQRYYSRQAVNAGAANKYGVLPADVDKAIHDSRDSAYISGDRKGWVHDNDRIMIVTDVTTEKYVKGLSIVDWNTIGLPKAVEHVKFKESRDPNDKVVYLVGDYPSGWPGARLLQACKEAFHDVFIRYNGRLNTPNVTYTGYTKEGYRIEFYFRNDKIESCNFYYNTGKK</sequence>
<dbReference type="InterPro" id="IPR036116">
    <property type="entry name" value="FN3_sf"/>
</dbReference>
<dbReference type="PROSITE" id="PS50853">
    <property type="entry name" value="FN3"/>
    <property type="match status" value="1"/>
</dbReference>
<dbReference type="Proteomes" id="UP000192610">
    <property type="component" value="Unassembled WGS sequence"/>
</dbReference>
<feature type="domain" description="Fibronectin type-III" evidence="1">
    <location>
        <begin position="300"/>
        <end position="388"/>
    </location>
</feature>
<dbReference type="InterPro" id="IPR013783">
    <property type="entry name" value="Ig-like_fold"/>
</dbReference>
<evidence type="ECO:0000313" key="3">
    <source>
        <dbReference type="Proteomes" id="UP000192610"/>
    </source>
</evidence>
<organism evidence="2 3">
    <name type="scientific">Niastella yeongjuensis</name>
    <dbReference type="NCBI Taxonomy" id="354355"/>
    <lineage>
        <taxon>Bacteria</taxon>
        <taxon>Pseudomonadati</taxon>
        <taxon>Bacteroidota</taxon>
        <taxon>Chitinophagia</taxon>
        <taxon>Chitinophagales</taxon>
        <taxon>Chitinophagaceae</taxon>
        <taxon>Niastella</taxon>
    </lineage>
</organism>
<protein>
    <recommendedName>
        <fullName evidence="1">Fibronectin type-III domain-containing protein</fullName>
    </recommendedName>
</protein>
<comment type="caution">
    <text evidence="2">The sequence shown here is derived from an EMBL/GenBank/DDBJ whole genome shotgun (WGS) entry which is preliminary data.</text>
</comment>
<dbReference type="RefSeq" id="WP_081200095.1">
    <property type="nucleotide sequence ID" value="NZ_FOCZ01000015.1"/>
</dbReference>
<dbReference type="STRING" id="354355.SAMN05660816_05804"/>
<reference evidence="3" key="1">
    <citation type="submission" date="2016-04" db="EMBL/GenBank/DDBJ databases">
        <authorList>
            <person name="Chen L."/>
            <person name="Zhuang W."/>
            <person name="Wang G."/>
        </authorList>
    </citation>
    <scope>NUCLEOTIDE SEQUENCE [LARGE SCALE GENOMIC DNA]</scope>
    <source>
        <strain evidence="3">17621</strain>
    </source>
</reference>
<keyword evidence="3" id="KW-1185">Reference proteome</keyword>
<accession>A0A1V9EUD3</accession>
<dbReference type="EMBL" id="LVXG01000013">
    <property type="protein sequence ID" value="OQP49766.1"/>
    <property type="molecule type" value="Genomic_DNA"/>
</dbReference>
<evidence type="ECO:0000313" key="2">
    <source>
        <dbReference type="EMBL" id="OQP49766.1"/>
    </source>
</evidence>
<gene>
    <name evidence="2" type="ORF">A4H97_28155</name>
</gene>
<proteinExistence type="predicted"/>
<dbReference type="InterPro" id="IPR003961">
    <property type="entry name" value="FN3_dom"/>
</dbReference>